<proteinExistence type="predicted"/>
<dbReference type="RefSeq" id="XP_033518982.1">
    <property type="nucleotide sequence ID" value="XM_033662805.1"/>
</dbReference>
<accession>A0A6A5ZYH3</accession>
<keyword evidence="3" id="KW-1185">Reference proteome</keyword>
<dbReference type="GeneID" id="54403237"/>
<reference evidence="2" key="1">
    <citation type="journal article" date="2020" name="Stud. Mycol.">
        <title>101 Dothideomycetes genomes: a test case for predicting lifestyles and emergence of pathogens.</title>
        <authorList>
            <person name="Haridas S."/>
            <person name="Albert R."/>
            <person name="Binder M."/>
            <person name="Bloem J."/>
            <person name="Labutti K."/>
            <person name="Salamov A."/>
            <person name="Andreopoulos B."/>
            <person name="Baker S."/>
            <person name="Barry K."/>
            <person name="Bills G."/>
            <person name="Bluhm B."/>
            <person name="Cannon C."/>
            <person name="Castanera R."/>
            <person name="Culley D."/>
            <person name="Daum C."/>
            <person name="Ezra D."/>
            <person name="Gonzalez J."/>
            <person name="Henrissat B."/>
            <person name="Kuo A."/>
            <person name="Liang C."/>
            <person name="Lipzen A."/>
            <person name="Lutzoni F."/>
            <person name="Magnuson J."/>
            <person name="Mondo S."/>
            <person name="Nolan M."/>
            <person name="Ohm R."/>
            <person name="Pangilinan J."/>
            <person name="Park H.-J."/>
            <person name="Ramirez L."/>
            <person name="Alfaro M."/>
            <person name="Sun H."/>
            <person name="Tritt A."/>
            <person name="Yoshinaga Y."/>
            <person name="Zwiers L.-H."/>
            <person name="Turgeon B."/>
            <person name="Goodwin S."/>
            <person name="Spatafora J."/>
            <person name="Crous P."/>
            <person name="Grigoriev I."/>
        </authorList>
    </citation>
    <scope>NUCLEOTIDE SEQUENCE</scope>
    <source>
        <strain evidence="2">CBS 119687</strain>
    </source>
</reference>
<feature type="non-terminal residue" evidence="2">
    <location>
        <position position="413"/>
    </location>
</feature>
<sequence>IRLLQLLPGTGEEDVQCQIFQYTLKPERGHGIYEALSYVWGDPNHPRRISLKNHDDFTYHYLDVTTNLYAALLRLRDADLPRTMWIDAISINQEDLHERARQVSMMSTIYSLASQVVVWLGEESDDSTVAFETIWRGFDDDRKGFEAESLDSRGNSSNSDKDLSLRKLLTRPYFRRVWVLQEVAAARSLSVVCGSSELHGSIFVGGLNALGRTTSIDGRDSYIESSVVSILRLMSWSATPLRCPILSPTCHDYEAISSLDIGLLAELVEMFHTQEASDRRDKIFALLGMSSDQHKHGLQPDYKISWSLMFQRLIHNTLGPHHVATTWDDKEQAVITGWCCPLGTVTSVDKENIAVGASRFAGPSEVSWSTKLKSHKYCKQVKEGDILCMMEGAQHPSLIRLCNTHFDVVVIAL</sequence>
<dbReference type="Pfam" id="PF06985">
    <property type="entry name" value="HET"/>
    <property type="match status" value="1"/>
</dbReference>
<dbReference type="EMBL" id="ML977519">
    <property type="protein sequence ID" value="KAF2124589.1"/>
    <property type="molecule type" value="Genomic_DNA"/>
</dbReference>
<evidence type="ECO:0000313" key="2">
    <source>
        <dbReference type="EMBL" id="KAF2124589.1"/>
    </source>
</evidence>
<organism evidence="2 3">
    <name type="scientific">Dothidotthia symphoricarpi CBS 119687</name>
    <dbReference type="NCBI Taxonomy" id="1392245"/>
    <lineage>
        <taxon>Eukaryota</taxon>
        <taxon>Fungi</taxon>
        <taxon>Dikarya</taxon>
        <taxon>Ascomycota</taxon>
        <taxon>Pezizomycotina</taxon>
        <taxon>Dothideomycetes</taxon>
        <taxon>Pleosporomycetidae</taxon>
        <taxon>Pleosporales</taxon>
        <taxon>Dothidotthiaceae</taxon>
        <taxon>Dothidotthia</taxon>
    </lineage>
</organism>
<protein>
    <submittedName>
        <fullName evidence="2">HET-domain-containing protein</fullName>
    </submittedName>
</protein>
<feature type="non-terminal residue" evidence="2">
    <location>
        <position position="1"/>
    </location>
</feature>
<name>A0A6A5ZYH3_9PLEO</name>
<dbReference type="OrthoDB" id="194358at2759"/>
<dbReference type="PANTHER" id="PTHR24148:SF78">
    <property type="entry name" value="HETEROKARYON INCOMPATIBILITY DOMAIN-CONTAINING PROTEIN"/>
    <property type="match status" value="1"/>
</dbReference>
<dbReference type="InterPro" id="IPR052895">
    <property type="entry name" value="HetReg/Transcr_Mod"/>
</dbReference>
<feature type="domain" description="Heterokaryon incompatibility" evidence="1">
    <location>
        <begin position="33"/>
        <end position="182"/>
    </location>
</feature>
<dbReference type="Proteomes" id="UP000799771">
    <property type="component" value="Unassembled WGS sequence"/>
</dbReference>
<gene>
    <name evidence="2" type="ORF">P153DRAFT_258688</name>
</gene>
<dbReference type="InterPro" id="IPR010730">
    <property type="entry name" value="HET"/>
</dbReference>
<evidence type="ECO:0000259" key="1">
    <source>
        <dbReference type="Pfam" id="PF06985"/>
    </source>
</evidence>
<dbReference type="PANTHER" id="PTHR24148">
    <property type="entry name" value="ANKYRIN REPEAT DOMAIN-CONTAINING PROTEIN 39 HOMOLOG-RELATED"/>
    <property type="match status" value="1"/>
</dbReference>
<evidence type="ECO:0000313" key="3">
    <source>
        <dbReference type="Proteomes" id="UP000799771"/>
    </source>
</evidence>
<dbReference type="AlphaFoldDB" id="A0A6A5ZYH3"/>